<evidence type="ECO:0000256" key="8">
    <source>
        <dbReference type="ARBA" id="ARBA00023136"/>
    </source>
</evidence>
<dbReference type="InterPro" id="IPR039426">
    <property type="entry name" value="TonB-dep_rcpt-like"/>
</dbReference>
<feature type="signal peptide" evidence="13">
    <location>
        <begin position="1"/>
        <end position="45"/>
    </location>
</feature>
<keyword evidence="4 11" id="KW-1134">Transmembrane beta strand</keyword>
<dbReference type="GO" id="GO:0015232">
    <property type="term" value="F:heme transmembrane transporter activity"/>
    <property type="evidence" value="ECO:0007669"/>
    <property type="project" value="InterPro"/>
</dbReference>
<dbReference type="PANTHER" id="PTHR30069:SF29">
    <property type="entry name" value="HEMOGLOBIN AND HEMOGLOBIN-HAPTOGLOBIN-BINDING PROTEIN 1-RELATED"/>
    <property type="match status" value="1"/>
</dbReference>
<dbReference type="Gene3D" id="2.170.130.10">
    <property type="entry name" value="TonB-dependent receptor, plug domain"/>
    <property type="match status" value="1"/>
</dbReference>
<comment type="subcellular location">
    <subcellularLocation>
        <location evidence="1 11">Cell outer membrane</location>
        <topology evidence="1 11">Multi-pass membrane protein</topology>
    </subcellularLocation>
</comment>
<keyword evidence="6 13" id="KW-0732">Signal</keyword>
<dbReference type="InterPro" id="IPR036942">
    <property type="entry name" value="Beta-barrel_TonB_sf"/>
</dbReference>
<evidence type="ECO:0000256" key="7">
    <source>
        <dbReference type="ARBA" id="ARBA00023077"/>
    </source>
</evidence>
<evidence type="ECO:0000256" key="6">
    <source>
        <dbReference type="ARBA" id="ARBA00022729"/>
    </source>
</evidence>
<evidence type="ECO:0000256" key="12">
    <source>
        <dbReference type="RuleBase" id="RU003357"/>
    </source>
</evidence>
<evidence type="ECO:0000256" key="2">
    <source>
        <dbReference type="ARBA" id="ARBA00009810"/>
    </source>
</evidence>
<dbReference type="GO" id="GO:0015344">
    <property type="term" value="F:siderophore uptake transmembrane transporter activity"/>
    <property type="evidence" value="ECO:0007669"/>
    <property type="project" value="TreeGrafter"/>
</dbReference>
<dbReference type="AlphaFoldDB" id="A0A380ZDP3"/>
<dbReference type="NCBIfam" id="TIGR01785">
    <property type="entry name" value="TonB-hemin"/>
    <property type="match status" value="1"/>
</dbReference>
<protein>
    <submittedName>
        <fullName evidence="16">Probable hemoglobin and hemoglobin-haptoglobin-binding protein 2</fullName>
    </submittedName>
</protein>
<keyword evidence="7 12" id="KW-0798">TonB box</keyword>
<proteinExistence type="inferred from homology"/>
<dbReference type="EMBL" id="UFTF01000001">
    <property type="protein sequence ID" value="SUV44630.1"/>
    <property type="molecule type" value="Genomic_DNA"/>
</dbReference>
<organism evidence="16 17">
    <name type="scientific">Bartonella doshiae</name>
    <dbReference type="NCBI Taxonomy" id="33044"/>
    <lineage>
        <taxon>Bacteria</taxon>
        <taxon>Pseudomonadati</taxon>
        <taxon>Pseudomonadota</taxon>
        <taxon>Alphaproteobacteria</taxon>
        <taxon>Hyphomicrobiales</taxon>
        <taxon>Bartonellaceae</taxon>
        <taxon>Bartonella</taxon>
    </lineage>
</organism>
<dbReference type="SUPFAM" id="SSF56935">
    <property type="entry name" value="Porins"/>
    <property type="match status" value="1"/>
</dbReference>
<reference evidence="16 17" key="1">
    <citation type="submission" date="2018-06" db="EMBL/GenBank/DDBJ databases">
        <authorList>
            <consortium name="Pathogen Informatics"/>
            <person name="Doyle S."/>
        </authorList>
    </citation>
    <scope>NUCLEOTIDE SEQUENCE [LARGE SCALE GENOMIC DNA]</scope>
    <source>
        <strain evidence="16 17">NCTC12862</strain>
    </source>
</reference>
<name>A0A380ZDP3_BARDO</name>
<evidence type="ECO:0000256" key="9">
    <source>
        <dbReference type="ARBA" id="ARBA00023170"/>
    </source>
</evidence>
<dbReference type="InterPro" id="IPR010949">
    <property type="entry name" value="TonB_Hb/transfer/lactofer_rcpt"/>
</dbReference>
<dbReference type="STRING" id="33044.GCA_900005695_00395"/>
<dbReference type="GO" id="GO:0044718">
    <property type="term" value="P:siderophore transmembrane transport"/>
    <property type="evidence" value="ECO:0007669"/>
    <property type="project" value="TreeGrafter"/>
</dbReference>
<gene>
    <name evidence="16" type="ORF">NCTC12862_00380</name>
</gene>
<keyword evidence="10 11" id="KW-0998">Cell outer membrane</keyword>
<accession>A0A380ZDP3</accession>
<dbReference type="InterPro" id="IPR000531">
    <property type="entry name" value="Beta-barrel_TonB"/>
</dbReference>
<dbReference type="InterPro" id="IPR011276">
    <property type="entry name" value="TonB_haem/Hb_rcpt"/>
</dbReference>
<keyword evidence="3 11" id="KW-0813">Transport</keyword>
<evidence type="ECO:0000313" key="16">
    <source>
        <dbReference type="EMBL" id="SUV44630.1"/>
    </source>
</evidence>
<dbReference type="Gene3D" id="2.40.170.20">
    <property type="entry name" value="TonB-dependent receptor, beta-barrel domain"/>
    <property type="match status" value="1"/>
</dbReference>
<dbReference type="InterPro" id="IPR037066">
    <property type="entry name" value="Plug_dom_sf"/>
</dbReference>
<feature type="chain" id="PRO_5016955188" evidence="13">
    <location>
        <begin position="46"/>
        <end position="743"/>
    </location>
</feature>
<dbReference type="PANTHER" id="PTHR30069">
    <property type="entry name" value="TONB-DEPENDENT OUTER MEMBRANE RECEPTOR"/>
    <property type="match status" value="1"/>
</dbReference>
<evidence type="ECO:0000256" key="13">
    <source>
        <dbReference type="SAM" id="SignalP"/>
    </source>
</evidence>
<comment type="similarity">
    <text evidence="2 11 12">Belongs to the TonB-dependent receptor family.</text>
</comment>
<dbReference type="Pfam" id="PF07715">
    <property type="entry name" value="Plug"/>
    <property type="match status" value="1"/>
</dbReference>
<evidence type="ECO:0000256" key="1">
    <source>
        <dbReference type="ARBA" id="ARBA00004571"/>
    </source>
</evidence>
<dbReference type="Proteomes" id="UP000254950">
    <property type="component" value="Unassembled WGS sequence"/>
</dbReference>
<keyword evidence="9" id="KW-0675">Receptor</keyword>
<evidence type="ECO:0000256" key="5">
    <source>
        <dbReference type="ARBA" id="ARBA00022692"/>
    </source>
</evidence>
<dbReference type="InterPro" id="IPR012910">
    <property type="entry name" value="Plug_dom"/>
</dbReference>
<dbReference type="GO" id="GO:0009279">
    <property type="term" value="C:cell outer membrane"/>
    <property type="evidence" value="ECO:0007669"/>
    <property type="project" value="UniProtKB-SubCell"/>
</dbReference>
<dbReference type="Pfam" id="PF00593">
    <property type="entry name" value="TonB_dep_Rec_b-barrel"/>
    <property type="match status" value="1"/>
</dbReference>
<feature type="domain" description="TonB-dependent receptor-like beta-barrel" evidence="14">
    <location>
        <begin position="256"/>
        <end position="705"/>
    </location>
</feature>
<evidence type="ECO:0000259" key="15">
    <source>
        <dbReference type="Pfam" id="PF07715"/>
    </source>
</evidence>
<feature type="domain" description="TonB-dependent receptor plug" evidence="15">
    <location>
        <begin position="68"/>
        <end position="174"/>
    </location>
</feature>
<keyword evidence="8 11" id="KW-0472">Membrane</keyword>
<sequence>MEIHVREGIFEKRLCCIMPIRRKSIYKNCLILSVLSVCIPSFVFAQNNDKEAVTELRSILIKGKKVEDISSSVNILTDRKTAENIDEKQISDVHEISRLDPSLAYNSKKNSFAIRGLDANRVLITMDGIVLPWLNDILRGDGGNTTFDLNTLSTFDIIQGSDSSLYGSGALGGVIALRTINPEDLITEGKNWGSLIKGGYHSVNNSWRIDQTFAMRAQQTFLLFQGSRTEGNERKNMGTIEGYHEERTRKNPADFDQNNLLLKVHQYFNDTHRFGFTAERFDYSENTHLLNMDNRYSPGSIYDQENKRRERLSLSYDYNGNGDALFDAFRGQLYWLKQSNNDITTGFRVRAPKGDYLRDNLLRDTNYGLNAYALKKVNIGTVSHTLKFATNVLSSQFHHYLLGKDNCHLKENADGCLFVPANRSDSPDTDSYNFGLVFENEIGFAHNRYRITPGIRYDWYKHIPQKTSSYEKALISDKFPPERNGSRLSPKLRMEWDIRNQMTFYAQWAQAFRAPSVSELYVSYIKPSAYYVKGNSDLKAETSNGYDIGIRYGDKSFGGSLSAFVNRYKNFIDTIKKGASDEFPLGRRQYMNRSNVHISGVEARVYLAFNSGLRSNFALVYSQGKDLDKNEYLDSISPLKTVIGLGYAKEFWGADFVLTSSAKRDRVVSESDVQKVPGYNIIDILGWCKPLGEKGPIVRAGVYNLFNTKYWNVSGLPSGNGAMPNDYYSQPGRNFKVSFVQKF</sequence>
<evidence type="ECO:0000256" key="11">
    <source>
        <dbReference type="PROSITE-ProRule" id="PRU01360"/>
    </source>
</evidence>
<dbReference type="PROSITE" id="PS52016">
    <property type="entry name" value="TONB_DEPENDENT_REC_3"/>
    <property type="match status" value="1"/>
</dbReference>
<keyword evidence="5 11" id="KW-0812">Transmembrane</keyword>
<evidence type="ECO:0000256" key="3">
    <source>
        <dbReference type="ARBA" id="ARBA00022448"/>
    </source>
</evidence>
<evidence type="ECO:0000256" key="10">
    <source>
        <dbReference type="ARBA" id="ARBA00023237"/>
    </source>
</evidence>
<evidence type="ECO:0000259" key="14">
    <source>
        <dbReference type="Pfam" id="PF00593"/>
    </source>
</evidence>
<evidence type="ECO:0000313" key="17">
    <source>
        <dbReference type="Proteomes" id="UP000254950"/>
    </source>
</evidence>
<dbReference type="NCBIfam" id="TIGR01786">
    <property type="entry name" value="TonB-hemlactrns"/>
    <property type="match status" value="1"/>
</dbReference>
<evidence type="ECO:0000256" key="4">
    <source>
        <dbReference type="ARBA" id="ARBA00022452"/>
    </source>
</evidence>
<dbReference type="CDD" id="cd01347">
    <property type="entry name" value="ligand_gated_channel"/>
    <property type="match status" value="1"/>
</dbReference>